<dbReference type="AlphaFoldDB" id="E3J384"/>
<accession>E3J384</accession>
<evidence type="ECO:0000256" key="2">
    <source>
        <dbReference type="ARBA" id="ARBA00022694"/>
    </source>
</evidence>
<feature type="active site" description="Nucleophile" evidence="4 5">
    <location>
        <position position="80"/>
    </location>
</feature>
<dbReference type="KEGG" id="fri:FraEuI1c_6197"/>
<keyword evidence="2 4" id="KW-0819">tRNA processing</keyword>
<dbReference type="PANTHER" id="PTHR11142">
    <property type="entry name" value="PSEUDOURIDYLATE SYNTHASE"/>
    <property type="match status" value="1"/>
</dbReference>
<keyword evidence="10" id="KW-1185">Reference proteome</keyword>
<dbReference type="STRING" id="298654.FraEuI1c_6197"/>
<organism evidence="9 10">
    <name type="scientific">Pseudofrankia inefficax (strain DSM 45817 / CECT 9037 / DDB 130130 / EuI1c)</name>
    <name type="common">Frankia inefficax</name>
    <dbReference type="NCBI Taxonomy" id="298654"/>
    <lineage>
        <taxon>Bacteria</taxon>
        <taxon>Bacillati</taxon>
        <taxon>Actinomycetota</taxon>
        <taxon>Actinomycetes</taxon>
        <taxon>Frankiales</taxon>
        <taxon>Frankiaceae</taxon>
        <taxon>Pseudofrankia</taxon>
    </lineage>
</organism>
<dbReference type="Gene3D" id="3.30.70.660">
    <property type="entry name" value="Pseudouridine synthase I, catalytic domain, C-terminal subdomain"/>
    <property type="match status" value="1"/>
</dbReference>
<comment type="subunit">
    <text evidence="4">Homodimer.</text>
</comment>
<dbReference type="eggNOG" id="COG0101">
    <property type="taxonomic scope" value="Bacteria"/>
</dbReference>
<reference evidence="9 10" key="1">
    <citation type="submission" date="2010-10" db="EMBL/GenBank/DDBJ databases">
        <title>Complete sequence of Frankia sp. EuI1c.</title>
        <authorList>
            <consortium name="US DOE Joint Genome Institute"/>
            <person name="Lucas S."/>
            <person name="Copeland A."/>
            <person name="Lapidus A."/>
            <person name="Cheng J.-F."/>
            <person name="Bruce D."/>
            <person name="Goodwin L."/>
            <person name="Pitluck S."/>
            <person name="Chertkov O."/>
            <person name="Detter J.C."/>
            <person name="Han C."/>
            <person name="Tapia R."/>
            <person name="Land M."/>
            <person name="Hauser L."/>
            <person name="Jeffries C."/>
            <person name="Kyrpides N."/>
            <person name="Ivanova N."/>
            <person name="Mikhailova N."/>
            <person name="Beauchemin N."/>
            <person name="Sen A."/>
            <person name="Sur S.A."/>
            <person name="Gtari M."/>
            <person name="Wall L."/>
            <person name="Tisa L."/>
            <person name="Woyke T."/>
        </authorList>
    </citation>
    <scope>NUCLEOTIDE SEQUENCE [LARGE SCALE GENOMIC DNA]</scope>
    <source>
        <strain evidence="10">DSM 45817 / CECT 9037 / EuI1c</strain>
    </source>
</reference>
<feature type="domain" description="Pseudouridine synthase I TruA alpha/beta" evidence="8">
    <location>
        <begin position="172"/>
        <end position="274"/>
    </location>
</feature>
<dbReference type="GO" id="GO:0031119">
    <property type="term" value="P:tRNA pseudouridine synthesis"/>
    <property type="evidence" value="ECO:0007669"/>
    <property type="project" value="UniProtKB-UniRule"/>
</dbReference>
<dbReference type="PIRSF" id="PIRSF001430">
    <property type="entry name" value="tRNA_psdUrid_synth"/>
    <property type="match status" value="1"/>
</dbReference>
<dbReference type="CDD" id="cd02570">
    <property type="entry name" value="PseudoU_synth_EcTruA"/>
    <property type="match status" value="1"/>
</dbReference>
<dbReference type="EMBL" id="CP002299">
    <property type="protein sequence ID" value="ADP84181.1"/>
    <property type="molecule type" value="Genomic_DNA"/>
</dbReference>
<comment type="similarity">
    <text evidence="1 4 7">Belongs to the tRNA pseudouridine synthase TruA family.</text>
</comment>
<gene>
    <name evidence="4" type="primary">truA</name>
    <name evidence="9" type="ordered locus">FraEuI1c_6197</name>
</gene>
<evidence type="ECO:0000313" key="9">
    <source>
        <dbReference type="EMBL" id="ADP84181.1"/>
    </source>
</evidence>
<dbReference type="InterPro" id="IPR020095">
    <property type="entry name" value="PsdUridine_synth_TruA_C"/>
</dbReference>
<comment type="caution">
    <text evidence="4">Lacks conserved residue(s) required for the propagation of feature annotation.</text>
</comment>
<dbReference type="InParanoid" id="E3J384"/>
<dbReference type="FunFam" id="3.30.70.660:FF:000003">
    <property type="entry name" value="tRNA pseudouridine synthase A"/>
    <property type="match status" value="1"/>
</dbReference>
<keyword evidence="3 4" id="KW-0413">Isomerase</keyword>
<dbReference type="InterPro" id="IPR020103">
    <property type="entry name" value="PsdUridine_synth_cat_dom_sf"/>
</dbReference>
<dbReference type="NCBIfam" id="TIGR00071">
    <property type="entry name" value="hisT_truA"/>
    <property type="match status" value="1"/>
</dbReference>
<comment type="catalytic activity">
    <reaction evidence="4 7">
        <text>uridine(38/39/40) in tRNA = pseudouridine(38/39/40) in tRNA</text>
        <dbReference type="Rhea" id="RHEA:22376"/>
        <dbReference type="Rhea" id="RHEA-COMP:10085"/>
        <dbReference type="Rhea" id="RHEA-COMP:10087"/>
        <dbReference type="ChEBI" id="CHEBI:65314"/>
        <dbReference type="ChEBI" id="CHEBI:65315"/>
        <dbReference type="EC" id="5.4.99.12"/>
    </reaction>
</comment>
<dbReference type="Proteomes" id="UP000002484">
    <property type="component" value="Chromosome"/>
</dbReference>
<evidence type="ECO:0000256" key="6">
    <source>
        <dbReference type="PIRSR" id="PIRSR001430-2"/>
    </source>
</evidence>
<proteinExistence type="inferred from homology"/>
<name>E3J384_PSEI1</name>
<dbReference type="HAMAP" id="MF_00171">
    <property type="entry name" value="TruA"/>
    <property type="match status" value="1"/>
</dbReference>
<protein>
    <recommendedName>
        <fullName evidence="4">tRNA pseudouridine synthase A</fullName>
        <ecNumber evidence="4">5.4.99.12</ecNumber>
    </recommendedName>
    <alternativeName>
        <fullName evidence="4">tRNA pseudouridine(38-40) synthase</fullName>
    </alternativeName>
    <alternativeName>
        <fullName evidence="4">tRNA pseudouridylate synthase I</fullName>
    </alternativeName>
    <alternativeName>
        <fullName evidence="4">tRNA-uridine isomerase I</fullName>
    </alternativeName>
</protein>
<evidence type="ECO:0000256" key="5">
    <source>
        <dbReference type="PIRSR" id="PIRSR001430-1"/>
    </source>
</evidence>
<dbReference type="Pfam" id="PF01416">
    <property type="entry name" value="PseudoU_synth_1"/>
    <property type="match status" value="1"/>
</dbReference>
<dbReference type="InterPro" id="IPR020094">
    <property type="entry name" value="TruA/RsuA/RluB/E/F_N"/>
</dbReference>
<dbReference type="HOGENOM" id="CLU_014673_0_2_11"/>
<dbReference type="SUPFAM" id="SSF55120">
    <property type="entry name" value="Pseudouridine synthase"/>
    <property type="match status" value="1"/>
</dbReference>
<dbReference type="FunCoup" id="E3J384">
    <property type="interactions" value="343"/>
</dbReference>
<evidence type="ECO:0000256" key="1">
    <source>
        <dbReference type="ARBA" id="ARBA00009375"/>
    </source>
</evidence>
<dbReference type="PANTHER" id="PTHR11142:SF0">
    <property type="entry name" value="TRNA PSEUDOURIDINE SYNTHASE-LIKE 1"/>
    <property type="match status" value="1"/>
</dbReference>
<evidence type="ECO:0000256" key="4">
    <source>
        <dbReference type="HAMAP-Rule" id="MF_00171"/>
    </source>
</evidence>
<dbReference type="GO" id="GO:0003723">
    <property type="term" value="F:RNA binding"/>
    <property type="evidence" value="ECO:0007669"/>
    <property type="project" value="InterPro"/>
</dbReference>
<dbReference type="InterPro" id="IPR001406">
    <property type="entry name" value="PsdUridine_synth_TruA"/>
</dbReference>
<dbReference type="InterPro" id="IPR020097">
    <property type="entry name" value="PsdUridine_synth_TruA_a/b_dom"/>
</dbReference>
<evidence type="ECO:0000256" key="3">
    <source>
        <dbReference type="ARBA" id="ARBA00023235"/>
    </source>
</evidence>
<evidence type="ECO:0000256" key="7">
    <source>
        <dbReference type="RuleBase" id="RU003792"/>
    </source>
</evidence>
<evidence type="ECO:0000259" key="8">
    <source>
        <dbReference type="Pfam" id="PF01416"/>
    </source>
</evidence>
<comment type="function">
    <text evidence="4">Formation of pseudouridine at positions 38, 39 and 40 in the anticodon stem and loop of transfer RNAs.</text>
</comment>
<sequence length="297" mass="31801">MDALARKASSSGSKEITSALTIFGADGLQRLRIDLAYDGTPFAGWARQPGQRTVQGDVEDALMRVARLPAVRLTVAGRTDAGVHAARQVAHVDIPDEVPLGGLARRLNGVLDRAVRILGIGPAPVGFDARFSALSRRYNYRISDAPYGADPLRRHDTLAWPRPLDPAVMRLAALALLGEHDFAAFCRRREGATTVRTLLRLDVRRGPDGVLVADVEADAFCHSMVRALVGALVGVGEGRQPPGWIPQMLARAVRSPGVTVLPAHGLTLVEVRYPPDADLAARAEVTRAVRVSPTLSG</sequence>
<dbReference type="EC" id="5.4.99.12" evidence="4"/>
<evidence type="ECO:0000313" key="10">
    <source>
        <dbReference type="Proteomes" id="UP000002484"/>
    </source>
</evidence>
<dbReference type="Gene3D" id="3.30.70.580">
    <property type="entry name" value="Pseudouridine synthase I, catalytic domain, N-terminal subdomain"/>
    <property type="match status" value="1"/>
</dbReference>
<dbReference type="GO" id="GO:0160147">
    <property type="term" value="F:tRNA pseudouridine(38-40) synthase activity"/>
    <property type="evidence" value="ECO:0007669"/>
    <property type="project" value="UniProtKB-EC"/>
</dbReference>
<feature type="binding site" evidence="4 6">
    <location>
        <position position="138"/>
    </location>
    <ligand>
        <name>substrate</name>
    </ligand>
</feature>